<proteinExistence type="predicted"/>
<dbReference type="EMBL" id="SNRY01004673">
    <property type="protein sequence ID" value="KAA6317007.1"/>
    <property type="molecule type" value="Genomic_DNA"/>
</dbReference>
<comment type="caution">
    <text evidence="2">The sequence shown here is derived from an EMBL/GenBank/DDBJ whole genome shotgun (WGS) entry which is preliminary data.</text>
</comment>
<feature type="non-terminal residue" evidence="2">
    <location>
        <position position="48"/>
    </location>
</feature>
<reference evidence="2" key="1">
    <citation type="submission" date="2019-03" db="EMBL/GenBank/DDBJ databases">
        <title>Single cell metagenomics reveals metabolic interactions within the superorganism composed of flagellate Streblomastix strix and complex community of Bacteroidetes bacteria on its surface.</title>
        <authorList>
            <person name="Treitli S.C."/>
            <person name="Kolisko M."/>
            <person name="Husnik F."/>
            <person name="Keeling P."/>
            <person name="Hampl V."/>
        </authorList>
    </citation>
    <scope>NUCLEOTIDE SEQUENCE</scope>
    <source>
        <strain evidence="2">STM</strain>
    </source>
</reference>
<gene>
    <name evidence="2" type="ORF">EZS27_032771</name>
</gene>
<evidence type="ECO:0000313" key="2">
    <source>
        <dbReference type="EMBL" id="KAA6317007.1"/>
    </source>
</evidence>
<accession>A0A5J4Q5T7</accession>
<feature type="region of interest" description="Disordered" evidence="1">
    <location>
        <begin position="26"/>
        <end position="48"/>
    </location>
</feature>
<dbReference type="AlphaFoldDB" id="A0A5J4Q5T7"/>
<sequence>MAFVKAVGWSQGSAQFYEFGTGGQAVEGSRSRGAIGSDSYTQGYKGQD</sequence>
<feature type="compositionally biased region" description="Polar residues" evidence="1">
    <location>
        <begin position="38"/>
        <end position="48"/>
    </location>
</feature>
<protein>
    <submittedName>
        <fullName evidence="2">Uncharacterized protein</fullName>
    </submittedName>
</protein>
<name>A0A5J4Q5T7_9ZZZZ</name>
<evidence type="ECO:0000256" key="1">
    <source>
        <dbReference type="SAM" id="MobiDB-lite"/>
    </source>
</evidence>
<organism evidence="2">
    <name type="scientific">termite gut metagenome</name>
    <dbReference type="NCBI Taxonomy" id="433724"/>
    <lineage>
        <taxon>unclassified sequences</taxon>
        <taxon>metagenomes</taxon>
        <taxon>organismal metagenomes</taxon>
    </lineage>
</organism>